<name>R8BYA2_PHAM7</name>
<dbReference type="EMBL" id="KB932781">
    <property type="protein sequence ID" value="EOO04269.1"/>
    <property type="molecule type" value="Genomic_DNA"/>
</dbReference>
<dbReference type="RefSeq" id="XP_007910960.1">
    <property type="nucleotide sequence ID" value="XM_007912769.1"/>
</dbReference>
<dbReference type="KEGG" id="tmn:UCRPA7_171"/>
<feature type="region of interest" description="Disordered" evidence="1">
    <location>
        <begin position="1"/>
        <end position="26"/>
    </location>
</feature>
<accession>R8BYA2</accession>
<dbReference type="eggNOG" id="ENOG502RJRP">
    <property type="taxonomic scope" value="Eukaryota"/>
</dbReference>
<organism evidence="3 4">
    <name type="scientific">Phaeoacremonium minimum (strain UCR-PA7)</name>
    <name type="common">Esca disease fungus</name>
    <name type="synonym">Togninia minima</name>
    <dbReference type="NCBI Taxonomy" id="1286976"/>
    <lineage>
        <taxon>Eukaryota</taxon>
        <taxon>Fungi</taxon>
        <taxon>Dikarya</taxon>
        <taxon>Ascomycota</taxon>
        <taxon>Pezizomycotina</taxon>
        <taxon>Sordariomycetes</taxon>
        <taxon>Sordariomycetidae</taxon>
        <taxon>Togniniales</taxon>
        <taxon>Togniniaceae</taxon>
        <taxon>Phaeoacremonium</taxon>
    </lineage>
</organism>
<evidence type="ECO:0000313" key="3">
    <source>
        <dbReference type="EMBL" id="EOO04269.1"/>
    </source>
</evidence>
<dbReference type="GeneID" id="19321886"/>
<feature type="compositionally biased region" description="Polar residues" evidence="1">
    <location>
        <begin position="147"/>
        <end position="156"/>
    </location>
</feature>
<feature type="compositionally biased region" description="Low complexity" evidence="1">
    <location>
        <begin position="126"/>
        <end position="136"/>
    </location>
</feature>
<keyword evidence="4" id="KW-1185">Reference proteome</keyword>
<proteinExistence type="predicted"/>
<feature type="domain" description="Myb-like DNA-binding" evidence="2">
    <location>
        <begin position="26"/>
        <end position="72"/>
    </location>
</feature>
<feature type="region of interest" description="Disordered" evidence="1">
    <location>
        <begin position="68"/>
        <end position="202"/>
    </location>
</feature>
<dbReference type="AlphaFoldDB" id="R8BYA2"/>
<feature type="compositionally biased region" description="Polar residues" evidence="1">
    <location>
        <begin position="1"/>
        <end position="15"/>
    </location>
</feature>
<dbReference type="Pfam" id="PF22980">
    <property type="entry name" value="Myb_DNA-bind_8"/>
    <property type="match status" value="1"/>
</dbReference>
<dbReference type="OrthoDB" id="5403747at2759"/>
<reference evidence="4" key="1">
    <citation type="journal article" date="2013" name="Genome Announc.">
        <title>Draft genome sequence of the ascomycete Phaeoacremonium aleophilum strain UCR-PA7, a causal agent of the esca disease complex in grapevines.</title>
        <authorList>
            <person name="Blanco-Ulate B."/>
            <person name="Rolshausen P."/>
            <person name="Cantu D."/>
        </authorList>
    </citation>
    <scope>NUCLEOTIDE SEQUENCE [LARGE SCALE GENOMIC DNA]</scope>
    <source>
        <strain evidence="4">UCR-PA7</strain>
    </source>
</reference>
<evidence type="ECO:0000259" key="2">
    <source>
        <dbReference type="Pfam" id="PF22980"/>
    </source>
</evidence>
<evidence type="ECO:0000313" key="4">
    <source>
        <dbReference type="Proteomes" id="UP000014074"/>
    </source>
</evidence>
<dbReference type="InterPro" id="IPR054505">
    <property type="entry name" value="Myb_DNA-bind_8"/>
</dbReference>
<gene>
    <name evidence="3" type="ORF">UCRPA7_171</name>
</gene>
<sequence length="251" mass="26949">MTDGKSNGDTTSGQEGKTFPEPTPQEAHFFFNILKHQKSKPEIDWTAVAEASGFKNADVAKVRFGQVKKKLGLESGAATKSPVRGSSKKAGKAANPGDDVLGPNNSGAKVEKKTPRKRAPAKSKVQAQAQAQAQAEAEAEAEAEALSQIQNQSAAHNESAMDNVGDDMGDMSENMFSTPGYPNTEDAPVKQEPDPMHGFAMLDGGHIKQERSSMHGIHGLPAIAPFRPEGYRSSPLNYNNYTFRANEDHDV</sequence>
<evidence type="ECO:0000256" key="1">
    <source>
        <dbReference type="SAM" id="MobiDB-lite"/>
    </source>
</evidence>
<dbReference type="Proteomes" id="UP000014074">
    <property type="component" value="Unassembled WGS sequence"/>
</dbReference>
<protein>
    <recommendedName>
        <fullName evidence="2">Myb-like DNA-binding domain-containing protein</fullName>
    </recommendedName>
</protein>
<dbReference type="HOGENOM" id="CLU_1107757_0_0_1"/>